<name>A0AAE3VRP1_9HYPH</name>
<proteinExistence type="predicted"/>
<evidence type="ECO:0000259" key="1">
    <source>
        <dbReference type="Pfam" id="PF00117"/>
    </source>
</evidence>
<keyword evidence="2" id="KW-0436">Ligase</keyword>
<accession>A0AAE3VRP1</accession>
<organism evidence="2 3">
    <name type="scientific">Amorphus orientalis</name>
    <dbReference type="NCBI Taxonomy" id="649198"/>
    <lineage>
        <taxon>Bacteria</taxon>
        <taxon>Pseudomonadati</taxon>
        <taxon>Pseudomonadota</taxon>
        <taxon>Alphaproteobacteria</taxon>
        <taxon>Hyphomicrobiales</taxon>
        <taxon>Amorphaceae</taxon>
        <taxon>Amorphus</taxon>
    </lineage>
</organism>
<protein>
    <submittedName>
        <fullName evidence="2">GMP synthase (Glutamine-hydrolyzing)</fullName>
        <ecNumber evidence="2">6.3.5.2</ecNumber>
    </submittedName>
</protein>
<dbReference type="PROSITE" id="PS51273">
    <property type="entry name" value="GATASE_TYPE_1"/>
    <property type="match status" value="1"/>
</dbReference>
<dbReference type="CDD" id="cd01741">
    <property type="entry name" value="GATase1_1"/>
    <property type="match status" value="1"/>
</dbReference>
<sequence>MTFDPSRTPQTGKAGTILVVLHQEQSTPGRVGQMLRERGYRLDMRRPPLGDTLPKTLEGYAGTVVFGGPMSANDSDAFVHREIDFVDVPLKENVPFLGICLGAQMLCRAIGGKVSTHPQDLVEIGYYDLHPTEDGTDLMDWPRKVYQWHREGMSVPKDAATLLARGEHFEHQAFRVGDNAYGIQFHPELTLAMMHRWTTKASARMQLPGARNRRDHFAGRAVFDPPVKAWLSRFLDLWLAGGATVASETKERLSA</sequence>
<dbReference type="EMBL" id="JAUSUL010000003">
    <property type="protein sequence ID" value="MDQ0316927.1"/>
    <property type="molecule type" value="Genomic_DNA"/>
</dbReference>
<dbReference type="GO" id="GO:0005829">
    <property type="term" value="C:cytosol"/>
    <property type="evidence" value="ECO:0007669"/>
    <property type="project" value="TreeGrafter"/>
</dbReference>
<dbReference type="RefSeq" id="WP_306886802.1">
    <property type="nucleotide sequence ID" value="NZ_JAUSUL010000003.1"/>
</dbReference>
<dbReference type="InterPro" id="IPR044992">
    <property type="entry name" value="ChyE-like"/>
</dbReference>
<feature type="domain" description="Glutamine amidotransferase" evidence="1">
    <location>
        <begin position="33"/>
        <end position="191"/>
    </location>
</feature>
<evidence type="ECO:0000313" key="2">
    <source>
        <dbReference type="EMBL" id="MDQ0316927.1"/>
    </source>
</evidence>
<dbReference type="SUPFAM" id="SSF52317">
    <property type="entry name" value="Class I glutamine amidotransferase-like"/>
    <property type="match status" value="1"/>
</dbReference>
<dbReference type="AlphaFoldDB" id="A0AAE3VRP1"/>
<dbReference type="InterPro" id="IPR029062">
    <property type="entry name" value="Class_I_gatase-like"/>
</dbReference>
<dbReference type="PANTHER" id="PTHR42695:SF5">
    <property type="entry name" value="GLUTAMINE AMIDOTRANSFERASE YLR126C-RELATED"/>
    <property type="match status" value="1"/>
</dbReference>
<dbReference type="InterPro" id="IPR017926">
    <property type="entry name" value="GATASE"/>
</dbReference>
<dbReference type="Proteomes" id="UP001229244">
    <property type="component" value="Unassembled WGS sequence"/>
</dbReference>
<evidence type="ECO:0000313" key="3">
    <source>
        <dbReference type="Proteomes" id="UP001229244"/>
    </source>
</evidence>
<reference evidence="2" key="1">
    <citation type="submission" date="2023-07" db="EMBL/GenBank/DDBJ databases">
        <title>Genomic Encyclopedia of Type Strains, Phase IV (KMG-IV): sequencing the most valuable type-strain genomes for metagenomic binning, comparative biology and taxonomic classification.</title>
        <authorList>
            <person name="Goeker M."/>
        </authorList>
    </citation>
    <scope>NUCLEOTIDE SEQUENCE</scope>
    <source>
        <strain evidence="2">DSM 21202</strain>
    </source>
</reference>
<dbReference type="GO" id="GO:0003922">
    <property type="term" value="F:GMP synthase (glutamine-hydrolyzing) activity"/>
    <property type="evidence" value="ECO:0007669"/>
    <property type="project" value="UniProtKB-EC"/>
</dbReference>
<dbReference type="NCBIfam" id="NF005072">
    <property type="entry name" value="PRK06490.1"/>
    <property type="match status" value="1"/>
</dbReference>
<dbReference type="Pfam" id="PF00117">
    <property type="entry name" value="GATase"/>
    <property type="match status" value="1"/>
</dbReference>
<comment type="caution">
    <text evidence="2">The sequence shown here is derived from an EMBL/GenBank/DDBJ whole genome shotgun (WGS) entry which is preliminary data.</text>
</comment>
<dbReference type="Gene3D" id="3.40.50.880">
    <property type="match status" value="1"/>
</dbReference>
<dbReference type="PANTHER" id="PTHR42695">
    <property type="entry name" value="GLUTAMINE AMIDOTRANSFERASE YLR126C-RELATED"/>
    <property type="match status" value="1"/>
</dbReference>
<keyword evidence="3" id="KW-1185">Reference proteome</keyword>
<gene>
    <name evidence="2" type="ORF">J2S73_003403</name>
</gene>
<dbReference type="EC" id="6.3.5.2" evidence="2"/>